<dbReference type="PANTHER" id="PTHR16861">
    <property type="entry name" value="GLYCOPROTEIN 38"/>
    <property type="match status" value="1"/>
</dbReference>
<keyword evidence="2" id="KW-1133">Transmembrane helix</keyword>
<feature type="signal peptide" evidence="3">
    <location>
        <begin position="1"/>
        <end position="24"/>
    </location>
</feature>
<feature type="compositionally biased region" description="Basic and acidic residues" evidence="1">
    <location>
        <begin position="269"/>
        <end position="289"/>
    </location>
</feature>
<gene>
    <name evidence="4" type="ORF">DB88DRAFT_72651</name>
</gene>
<feature type="region of interest" description="Disordered" evidence="1">
    <location>
        <begin position="238"/>
        <end position="484"/>
    </location>
</feature>
<keyword evidence="2" id="KW-0472">Membrane</keyword>
<reference evidence="4" key="1">
    <citation type="submission" date="2023-02" db="EMBL/GenBank/DDBJ databases">
        <title>Identification and recombinant expression of a fungal hydrolase from Papiliotrema laurentii that hydrolyzes apple cutin and clears colloidal polyester polyurethane.</title>
        <authorList>
            <consortium name="DOE Joint Genome Institute"/>
            <person name="Roman V.A."/>
            <person name="Bojanowski C."/>
            <person name="Crable B.R."/>
            <person name="Wagner D.N."/>
            <person name="Hung C.S."/>
            <person name="Nadeau L.J."/>
            <person name="Schratz L."/>
            <person name="Haridas S."/>
            <person name="Pangilinan J."/>
            <person name="Lipzen A."/>
            <person name="Na H."/>
            <person name="Yan M."/>
            <person name="Ng V."/>
            <person name="Grigoriev I.V."/>
            <person name="Spatafora J.W."/>
            <person name="Barlow D."/>
            <person name="Biffinger J."/>
            <person name="Kelley-Loughnane N."/>
            <person name="Varaljay V.A."/>
            <person name="Crookes-Goodson W.J."/>
        </authorList>
    </citation>
    <scope>NUCLEOTIDE SEQUENCE</scope>
    <source>
        <strain evidence="4">5307AH</strain>
    </source>
</reference>
<accession>A0AAD9FQ41</accession>
<keyword evidence="3" id="KW-0732">Signal</keyword>
<dbReference type="AlphaFoldDB" id="A0AAD9FQ41"/>
<evidence type="ECO:0000313" key="4">
    <source>
        <dbReference type="EMBL" id="KAK1921612.1"/>
    </source>
</evidence>
<evidence type="ECO:0000256" key="1">
    <source>
        <dbReference type="SAM" id="MobiDB-lite"/>
    </source>
</evidence>
<dbReference type="Proteomes" id="UP001182556">
    <property type="component" value="Unassembled WGS sequence"/>
</dbReference>
<dbReference type="EMBL" id="JAODAN010000010">
    <property type="protein sequence ID" value="KAK1921612.1"/>
    <property type="molecule type" value="Genomic_DNA"/>
</dbReference>
<proteinExistence type="predicted"/>
<dbReference type="PANTHER" id="PTHR16861:SF4">
    <property type="entry name" value="SH3 DOMAIN PROTEIN (AFU_ORTHOLOGUE AFUA_1G13610)"/>
    <property type="match status" value="1"/>
</dbReference>
<feature type="region of interest" description="Disordered" evidence="1">
    <location>
        <begin position="160"/>
        <end position="201"/>
    </location>
</feature>
<evidence type="ECO:0000256" key="3">
    <source>
        <dbReference type="SAM" id="SignalP"/>
    </source>
</evidence>
<comment type="caution">
    <text evidence="4">The sequence shown here is derived from an EMBL/GenBank/DDBJ whole genome shotgun (WGS) entry which is preliminary data.</text>
</comment>
<feature type="compositionally biased region" description="Polar residues" evidence="1">
    <location>
        <begin position="381"/>
        <end position="391"/>
    </location>
</feature>
<sequence length="484" mass="50076">MRASSSFPLFVVLWATTLWTHAFAQLSSAKPSATSSTTTLPSPTASLTFATLPTVTACSSTPIRWVLSGNDVSQYNITVQAIGTTGNSSSSQATQPIYQQVATQPAVSMQTDYLVKLPPGRYYLHGRVSDPSGTSANSALFWVVQGKDSSCLNEDAVSASSSSTASGTSTPHSAVASHPASSSASSGAAAGAAVGSSSGSKSGISTGAIVGIAIGAVAGIVGLILAILFCIRRRKHRDVEASNPDMASRASSGFGDQFPTGSGAFAGDRGSRESRHGGHHGRNDGHNEGHFVLSSMGDSAEGGEKDEGPFVGSYGSEASTTLYLAHGPNPVTTATRPSTPPQGNPFASVPTTPRTDDPTAAVVGVSPVPGVPPSVKENRRQSQPSPKSPHSLSDRSRSNSQPSNGPSGQVGVMRTPSARRKPVPSLGAELREELRNETSQRQLRETARRQGGAGTKEELEGPSQKETLRSSYQLMPDPPRPINE</sequence>
<evidence type="ECO:0000313" key="5">
    <source>
        <dbReference type="Proteomes" id="UP001182556"/>
    </source>
</evidence>
<dbReference type="CDD" id="cd12087">
    <property type="entry name" value="TM_EGFR-like"/>
    <property type="match status" value="1"/>
</dbReference>
<keyword evidence="2" id="KW-0812">Transmembrane</keyword>
<keyword evidence="5" id="KW-1185">Reference proteome</keyword>
<organism evidence="4 5">
    <name type="scientific">Papiliotrema laurentii</name>
    <name type="common">Cryptococcus laurentii</name>
    <dbReference type="NCBI Taxonomy" id="5418"/>
    <lineage>
        <taxon>Eukaryota</taxon>
        <taxon>Fungi</taxon>
        <taxon>Dikarya</taxon>
        <taxon>Basidiomycota</taxon>
        <taxon>Agaricomycotina</taxon>
        <taxon>Tremellomycetes</taxon>
        <taxon>Tremellales</taxon>
        <taxon>Rhynchogastremaceae</taxon>
        <taxon>Papiliotrema</taxon>
    </lineage>
</organism>
<feature type="compositionally biased region" description="Low complexity" evidence="1">
    <location>
        <begin position="350"/>
        <end position="368"/>
    </location>
</feature>
<feature type="transmembrane region" description="Helical" evidence="2">
    <location>
        <begin position="208"/>
        <end position="231"/>
    </location>
</feature>
<evidence type="ECO:0000256" key="2">
    <source>
        <dbReference type="SAM" id="Phobius"/>
    </source>
</evidence>
<name>A0AAD9FQ41_PAPLA</name>
<feature type="chain" id="PRO_5042013256" description="Mid2 domain-containing protein" evidence="3">
    <location>
        <begin position="25"/>
        <end position="484"/>
    </location>
</feature>
<protein>
    <recommendedName>
        <fullName evidence="6">Mid2 domain-containing protein</fullName>
    </recommendedName>
</protein>
<evidence type="ECO:0008006" key="6">
    <source>
        <dbReference type="Google" id="ProtNLM"/>
    </source>
</evidence>
<feature type="compositionally biased region" description="Polar residues" evidence="1">
    <location>
        <begin position="398"/>
        <end position="407"/>
    </location>
</feature>
<feature type="compositionally biased region" description="Basic and acidic residues" evidence="1">
    <location>
        <begin position="429"/>
        <end position="448"/>
    </location>
</feature>